<keyword evidence="2" id="KW-1185">Reference proteome</keyword>
<dbReference type="RefSeq" id="WP_072883298.1">
    <property type="nucleotide sequence ID" value="NZ_FQVO01000001.1"/>
</dbReference>
<gene>
    <name evidence="1" type="ORF">SAMN05444408_101582</name>
</gene>
<evidence type="ECO:0000313" key="1">
    <source>
        <dbReference type="EMBL" id="SHE48314.1"/>
    </source>
</evidence>
<dbReference type="OrthoDB" id="1232473at2"/>
<reference evidence="2" key="1">
    <citation type="submission" date="2016-11" db="EMBL/GenBank/DDBJ databases">
        <authorList>
            <person name="Varghese N."/>
            <person name="Submissions S."/>
        </authorList>
    </citation>
    <scope>NUCLEOTIDE SEQUENCE [LARGE SCALE GENOMIC DNA]</scope>
    <source>
        <strain evidence="2">DSM 26898</strain>
    </source>
</reference>
<evidence type="ECO:0000313" key="2">
    <source>
        <dbReference type="Proteomes" id="UP000184236"/>
    </source>
</evidence>
<dbReference type="EMBL" id="FQVO01000001">
    <property type="protein sequence ID" value="SHE48314.1"/>
    <property type="molecule type" value="Genomic_DNA"/>
</dbReference>
<accession>A0A1M4TV83</accession>
<protein>
    <submittedName>
        <fullName evidence="1">Uncharacterized protein</fullName>
    </submittedName>
</protein>
<name>A0A1M4TV83_9FLAO</name>
<proteinExistence type="predicted"/>
<sequence length="345" mass="38236">MIISWNTDPSKGTFAPGSTKYSSYYQYDTVSHKLVRIRLELGRTEINGETMVIYDNNRAVGFSDIDFIKEELEYPDSDFSIDAATGEVLLRGVPLSQIPQPGYNVVDMSPGDTVPHFGNSVSTSADTHLPEGIQNKHLGVLANEAILEERGITLTSSAASGEQLSAVLKGQVARAVGKPFNEITNEDLLETLQRQVAQIKQNEIVPSKENINSSLEEADVLIDSIKEQITNEGMVPTEEFSKSYSNFIEKYKVANDAVKNGTAVKAAMEEFQAAKNQLMNESETLETSYYNNLETQLNNTNTAVDAAVYEATIWENIDLEYENLEKATSIEEYETEIGMEETEVL</sequence>
<organism evidence="1 2">
    <name type="scientific">Chryseobacterium takakiae</name>
    <dbReference type="NCBI Taxonomy" id="1302685"/>
    <lineage>
        <taxon>Bacteria</taxon>
        <taxon>Pseudomonadati</taxon>
        <taxon>Bacteroidota</taxon>
        <taxon>Flavobacteriia</taxon>
        <taxon>Flavobacteriales</taxon>
        <taxon>Weeksellaceae</taxon>
        <taxon>Chryseobacterium group</taxon>
        <taxon>Chryseobacterium</taxon>
    </lineage>
</organism>
<dbReference type="STRING" id="1302685.SAMN05444408_101582"/>
<dbReference type="AlphaFoldDB" id="A0A1M4TV83"/>
<dbReference type="Proteomes" id="UP000184236">
    <property type="component" value="Unassembled WGS sequence"/>
</dbReference>